<dbReference type="InterPro" id="IPR001878">
    <property type="entry name" value="Znf_CCHC"/>
</dbReference>
<dbReference type="STRING" id="67767.A0A0J7N5E0"/>
<keyword evidence="1" id="KW-0862">Zinc</keyword>
<organism evidence="5 6">
    <name type="scientific">Lasius niger</name>
    <name type="common">Black garden ant</name>
    <dbReference type="NCBI Taxonomy" id="67767"/>
    <lineage>
        <taxon>Eukaryota</taxon>
        <taxon>Metazoa</taxon>
        <taxon>Ecdysozoa</taxon>
        <taxon>Arthropoda</taxon>
        <taxon>Hexapoda</taxon>
        <taxon>Insecta</taxon>
        <taxon>Pterygota</taxon>
        <taxon>Neoptera</taxon>
        <taxon>Endopterygota</taxon>
        <taxon>Hymenoptera</taxon>
        <taxon>Apocrita</taxon>
        <taxon>Aculeata</taxon>
        <taxon>Formicoidea</taxon>
        <taxon>Formicidae</taxon>
        <taxon>Formicinae</taxon>
        <taxon>Lasius</taxon>
        <taxon>Lasius</taxon>
    </lineage>
</organism>
<feature type="coiled-coil region" evidence="2">
    <location>
        <begin position="3"/>
        <end position="30"/>
    </location>
</feature>
<dbReference type="PaxDb" id="67767-A0A0J7N5E0"/>
<evidence type="ECO:0000313" key="6">
    <source>
        <dbReference type="Proteomes" id="UP000036403"/>
    </source>
</evidence>
<comment type="caution">
    <text evidence="5">The sequence shown here is derived from an EMBL/GenBank/DDBJ whole genome shotgun (WGS) entry which is preliminary data.</text>
</comment>
<dbReference type="SMART" id="SM00343">
    <property type="entry name" value="ZnF_C2HC"/>
    <property type="match status" value="2"/>
</dbReference>
<gene>
    <name evidence="5" type="ORF">RF55_12684</name>
</gene>
<keyword evidence="1" id="KW-0479">Metal-binding</keyword>
<evidence type="ECO:0000256" key="3">
    <source>
        <dbReference type="SAM" id="MobiDB-lite"/>
    </source>
</evidence>
<dbReference type="AlphaFoldDB" id="A0A0J7N5E0"/>
<keyword evidence="1" id="KW-0863">Zinc-finger</keyword>
<proteinExistence type="predicted"/>
<dbReference type="EMBL" id="LBMM01009736">
    <property type="protein sequence ID" value="KMQ87910.1"/>
    <property type="molecule type" value="Genomic_DNA"/>
</dbReference>
<sequence>MQIEFERRENELLRRKLEIARRENEQLRRVTPSTAEETHRKENISAMLELVGFFDESAGTFRKWEQQVRHDTKSADSPKDREKKEEKLTKNEEGKSKSPRCYNCNKIRHLAADCRQPKREKGSCFKCGEMGHISKDCPAKATSSTQVAVVNEAEEQICSVSGCTDEEETFFRDIDYAISRSDNNQNFKLNTLMDTVVPDTTMISPIVLGRDVLKEFGLGLRKLEAQAIDDIFNVEVSGIRDTISDSLIVNTEVSREVQSSKL</sequence>
<evidence type="ECO:0000259" key="4">
    <source>
        <dbReference type="PROSITE" id="PS50158"/>
    </source>
</evidence>
<dbReference type="Pfam" id="PF00098">
    <property type="entry name" value="zf-CCHC"/>
    <property type="match status" value="2"/>
</dbReference>
<keyword evidence="2" id="KW-0175">Coiled coil</keyword>
<dbReference type="SUPFAM" id="SSF57756">
    <property type="entry name" value="Retrovirus zinc finger-like domains"/>
    <property type="match status" value="1"/>
</dbReference>
<accession>A0A0J7N5E0</accession>
<feature type="domain" description="CCHC-type" evidence="4">
    <location>
        <begin position="124"/>
        <end position="138"/>
    </location>
</feature>
<name>A0A0J7N5E0_LASNI</name>
<dbReference type="Proteomes" id="UP000036403">
    <property type="component" value="Unassembled WGS sequence"/>
</dbReference>
<reference evidence="5 6" key="1">
    <citation type="submission" date="2015-04" db="EMBL/GenBank/DDBJ databases">
        <title>Lasius niger genome sequencing.</title>
        <authorList>
            <person name="Konorov E.A."/>
            <person name="Nikitin M.A."/>
            <person name="Kirill M.V."/>
            <person name="Chang P."/>
        </authorList>
    </citation>
    <scope>NUCLEOTIDE SEQUENCE [LARGE SCALE GENOMIC DNA]</scope>
    <source>
        <tissue evidence="5">Whole</tissue>
    </source>
</reference>
<feature type="domain" description="CCHC-type" evidence="4">
    <location>
        <begin position="100"/>
        <end position="116"/>
    </location>
</feature>
<evidence type="ECO:0000256" key="1">
    <source>
        <dbReference type="PROSITE-ProRule" id="PRU00047"/>
    </source>
</evidence>
<dbReference type="InterPro" id="IPR051714">
    <property type="entry name" value="Znf_CCHC_NABP"/>
</dbReference>
<dbReference type="PROSITE" id="PS50158">
    <property type="entry name" value="ZF_CCHC"/>
    <property type="match status" value="2"/>
</dbReference>
<keyword evidence="6" id="KW-1185">Reference proteome</keyword>
<protein>
    <submittedName>
        <fullName evidence="5">Gag protein</fullName>
    </submittedName>
</protein>
<dbReference type="InterPro" id="IPR036875">
    <property type="entry name" value="Znf_CCHC_sf"/>
</dbReference>
<dbReference type="Gene3D" id="4.10.60.10">
    <property type="entry name" value="Zinc finger, CCHC-type"/>
    <property type="match status" value="1"/>
</dbReference>
<dbReference type="GO" id="GO:0008270">
    <property type="term" value="F:zinc ion binding"/>
    <property type="evidence" value="ECO:0007669"/>
    <property type="project" value="UniProtKB-KW"/>
</dbReference>
<dbReference type="OrthoDB" id="7699516at2759"/>
<dbReference type="GO" id="GO:0003676">
    <property type="term" value="F:nucleic acid binding"/>
    <property type="evidence" value="ECO:0007669"/>
    <property type="project" value="InterPro"/>
</dbReference>
<evidence type="ECO:0000256" key="2">
    <source>
        <dbReference type="SAM" id="Coils"/>
    </source>
</evidence>
<dbReference type="PANTHER" id="PTHR23002">
    <property type="entry name" value="ZINC FINGER CCHC DOMAIN CONTAINING PROTEIN"/>
    <property type="match status" value="1"/>
</dbReference>
<feature type="region of interest" description="Disordered" evidence="3">
    <location>
        <begin position="65"/>
        <end position="98"/>
    </location>
</feature>
<feature type="compositionally biased region" description="Basic and acidic residues" evidence="3">
    <location>
        <begin position="65"/>
        <end position="96"/>
    </location>
</feature>
<evidence type="ECO:0000313" key="5">
    <source>
        <dbReference type="EMBL" id="KMQ87910.1"/>
    </source>
</evidence>